<dbReference type="GO" id="GO:0004803">
    <property type="term" value="F:transposase activity"/>
    <property type="evidence" value="ECO:0007669"/>
    <property type="project" value="InterPro"/>
</dbReference>
<keyword evidence="3" id="KW-0238">DNA-binding</keyword>
<evidence type="ECO:0000259" key="6">
    <source>
        <dbReference type="Pfam" id="PF13700"/>
    </source>
</evidence>
<dbReference type="AlphaFoldDB" id="A0A4R6QZH3"/>
<dbReference type="Pfam" id="PF01526">
    <property type="entry name" value="DDE_Tnp_Tn3"/>
    <property type="match status" value="1"/>
</dbReference>
<dbReference type="Pfam" id="PF13700">
    <property type="entry name" value="DUF4158"/>
    <property type="match status" value="1"/>
</dbReference>
<evidence type="ECO:0000256" key="4">
    <source>
        <dbReference type="ARBA" id="ARBA00023172"/>
    </source>
</evidence>
<comment type="caution">
    <text evidence="7">The sequence shown here is derived from an EMBL/GenBank/DDBJ whole genome shotgun (WGS) entry which is preliminary data.</text>
</comment>
<keyword evidence="2" id="KW-0815">Transposition</keyword>
<dbReference type="EMBL" id="SNXW01000017">
    <property type="protein sequence ID" value="TDP78741.1"/>
    <property type="molecule type" value="Genomic_DNA"/>
</dbReference>
<protein>
    <submittedName>
        <fullName evidence="7">TnpA family transposase</fullName>
    </submittedName>
</protein>
<evidence type="ECO:0000256" key="1">
    <source>
        <dbReference type="ARBA" id="ARBA00009402"/>
    </source>
</evidence>
<evidence type="ECO:0000256" key="2">
    <source>
        <dbReference type="ARBA" id="ARBA00022578"/>
    </source>
</evidence>
<comment type="similarity">
    <text evidence="1">Belongs to the transposase 7 family.</text>
</comment>
<dbReference type="GO" id="GO:0003677">
    <property type="term" value="F:DNA binding"/>
    <property type="evidence" value="ECO:0007669"/>
    <property type="project" value="UniProtKB-KW"/>
</dbReference>
<feature type="domain" description="Tn3 transposase DDE" evidence="5">
    <location>
        <begin position="570"/>
        <end position="956"/>
    </location>
</feature>
<dbReference type="InterPro" id="IPR025296">
    <property type="entry name" value="DUF4158"/>
</dbReference>
<dbReference type="RefSeq" id="WP_133611302.1">
    <property type="nucleotide sequence ID" value="NZ_SNXW01000017.1"/>
</dbReference>
<organism evidence="7 8">
    <name type="scientific">Aquabacterium commune</name>
    <dbReference type="NCBI Taxonomy" id="70586"/>
    <lineage>
        <taxon>Bacteria</taxon>
        <taxon>Pseudomonadati</taxon>
        <taxon>Pseudomonadota</taxon>
        <taxon>Betaproteobacteria</taxon>
        <taxon>Burkholderiales</taxon>
        <taxon>Aquabacterium</taxon>
    </lineage>
</organism>
<feature type="domain" description="DUF4158" evidence="6">
    <location>
        <begin position="13"/>
        <end position="170"/>
    </location>
</feature>
<evidence type="ECO:0000259" key="5">
    <source>
        <dbReference type="Pfam" id="PF01526"/>
    </source>
</evidence>
<evidence type="ECO:0000313" key="8">
    <source>
        <dbReference type="Proteomes" id="UP000294593"/>
    </source>
</evidence>
<accession>A0A4R6QZH3</accession>
<gene>
    <name evidence="7" type="ORF">EV672_11719</name>
</gene>
<dbReference type="InterPro" id="IPR047653">
    <property type="entry name" value="Tn3-like_transpos"/>
</dbReference>
<dbReference type="OrthoDB" id="5292689at2"/>
<keyword evidence="4" id="KW-0233">DNA recombination</keyword>
<evidence type="ECO:0000256" key="3">
    <source>
        <dbReference type="ARBA" id="ARBA00023125"/>
    </source>
</evidence>
<proteinExistence type="inferred from homology"/>
<sequence length="979" mass="109707">MTTFRQRFVGATELPKTLTEFDVEQSFQLSKDDLDAIRKRFRTAGRLAAAIQLTVVRATGRPLDRLTNVPRALLRSLCSALGIQETSIASLKTLYSRQATLYEHQAWARQVSGFTEVDADVLASCAQTLGRLAGTASSVDELVKQAEIWLFDQGRMLPGDRVLRDLARQAYLAIDEAALHTIREQVGEPGVDKAIRAVFSMRRGRTGGTVLEWLKGSPGKHGPSGLSEVTDKINFLKDLGVDRWTLDAIPNARLRAYGQTVVHRPPSETKRLKHETQSVEVICFLRMILLELTDVALYIAARRVCDLVRRASTKVQGKQTRGLTHYREKQEQIRQVLHEEGPDAEEKLEALKQLVPKDDVEPRYSRAALVRQALVEDSTRVQALLNGLTGLDLQGRANVPSLKQIDVLRDLKARGVKELPQDFDLSITDPVWHDLLRDENRVKAHAALRACALMSVRKDLRGGRLWIEHSLDYRNREGLLIPPEQWKKERGQFVSALNLVMDPRKLLEVIRANLEAGLAGLAEALRTGKVEIDEQAQFRLPALLPLEGDDQVRRARDAMFNAIGECQFSDMIVEVDVHVGLTETLLGRKANSVQELLGCYGALLAHGTENDAKGVAAMVPGLEVAHVTSAMRALEAADRLRKANDRVVAFQKRFPIAEHWGKGDKASADMMSLDASKHLFNARIDPRRRTYAVGIYTHVLSTYGVIYDQPIVLNERQAGAAVEGVERYNATVEDGIRLSLLAVDTHGYTNVAMAVAKLLGFDLCPQLRNLSERRLFVPKRMDVPDSLAVATVDDISERAIIKGWDELLRLIASIRIGRVSPKFVLEKMGSAAQGDPLHKAADHLGKLLRSLYLCDFFSNEDFRREIHTLLNRGESVHQLQRAVFHGRVMPERGRRSDEMRAISGSHALLTNIVIAWNTMKMQEVVDRWKKAKTPVDDAWLRRMGPVHFGNINFRGTMSFGIDRHAATLLQKQQVERRRA</sequence>
<reference evidence="7 8" key="1">
    <citation type="submission" date="2019-03" db="EMBL/GenBank/DDBJ databases">
        <title>Genomic Encyclopedia of Type Strains, Phase IV (KMG-IV): sequencing the most valuable type-strain genomes for metagenomic binning, comparative biology and taxonomic classification.</title>
        <authorList>
            <person name="Goeker M."/>
        </authorList>
    </citation>
    <scope>NUCLEOTIDE SEQUENCE [LARGE SCALE GENOMIC DNA]</scope>
    <source>
        <strain evidence="7 8">DSM 11901</strain>
    </source>
</reference>
<dbReference type="Proteomes" id="UP000294593">
    <property type="component" value="Unassembled WGS sequence"/>
</dbReference>
<name>A0A4R6QZH3_9BURK</name>
<dbReference type="NCBIfam" id="NF033527">
    <property type="entry name" value="transpos_Tn3"/>
    <property type="match status" value="1"/>
</dbReference>
<dbReference type="InterPro" id="IPR002513">
    <property type="entry name" value="Tn3_Tnp_DDE_dom"/>
</dbReference>
<keyword evidence="8" id="KW-1185">Reference proteome</keyword>
<dbReference type="GO" id="GO:0006313">
    <property type="term" value="P:DNA transposition"/>
    <property type="evidence" value="ECO:0007669"/>
    <property type="project" value="InterPro"/>
</dbReference>
<evidence type="ECO:0000313" key="7">
    <source>
        <dbReference type="EMBL" id="TDP78741.1"/>
    </source>
</evidence>